<dbReference type="Proteomes" id="UP000823775">
    <property type="component" value="Unassembled WGS sequence"/>
</dbReference>
<dbReference type="EMBL" id="JACEIK010001629">
    <property type="protein sequence ID" value="MCD7470908.1"/>
    <property type="molecule type" value="Genomic_DNA"/>
</dbReference>
<protein>
    <recommendedName>
        <fullName evidence="1">F-box domain-containing protein</fullName>
    </recommendedName>
</protein>
<dbReference type="InterPro" id="IPR001810">
    <property type="entry name" value="F-box_dom"/>
</dbReference>
<organism evidence="2 3">
    <name type="scientific">Datura stramonium</name>
    <name type="common">Jimsonweed</name>
    <name type="synonym">Common thornapple</name>
    <dbReference type="NCBI Taxonomy" id="4076"/>
    <lineage>
        <taxon>Eukaryota</taxon>
        <taxon>Viridiplantae</taxon>
        <taxon>Streptophyta</taxon>
        <taxon>Embryophyta</taxon>
        <taxon>Tracheophyta</taxon>
        <taxon>Spermatophyta</taxon>
        <taxon>Magnoliopsida</taxon>
        <taxon>eudicotyledons</taxon>
        <taxon>Gunneridae</taxon>
        <taxon>Pentapetalae</taxon>
        <taxon>asterids</taxon>
        <taxon>lamiids</taxon>
        <taxon>Solanales</taxon>
        <taxon>Solanaceae</taxon>
        <taxon>Solanoideae</taxon>
        <taxon>Datureae</taxon>
        <taxon>Datura</taxon>
    </lineage>
</organism>
<dbReference type="InterPro" id="IPR013187">
    <property type="entry name" value="F-box-assoc_dom_typ3"/>
</dbReference>
<accession>A0ABS8TIY5</accession>
<dbReference type="InterPro" id="IPR036047">
    <property type="entry name" value="F-box-like_dom_sf"/>
</dbReference>
<dbReference type="SUPFAM" id="SSF81383">
    <property type="entry name" value="F-box domain"/>
    <property type="match status" value="1"/>
</dbReference>
<keyword evidence="3" id="KW-1185">Reference proteome</keyword>
<dbReference type="Pfam" id="PF08268">
    <property type="entry name" value="FBA_3"/>
    <property type="match status" value="1"/>
</dbReference>
<evidence type="ECO:0000313" key="3">
    <source>
        <dbReference type="Proteomes" id="UP000823775"/>
    </source>
</evidence>
<name>A0ABS8TIY5_DATST</name>
<dbReference type="PROSITE" id="PS50181">
    <property type="entry name" value="FBOX"/>
    <property type="match status" value="1"/>
</dbReference>
<evidence type="ECO:0000313" key="2">
    <source>
        <dbReference type="EMBL" id="MCD7470908.1"/>
    </source>
</evidence>
<feature type="domain" description="F-box" evidence="1">
    <location>
        <begin position="8"/>
        <end position="53"/>
    </location>
</feature>
<gene>
    <name evidence="2" type="ORF">HAX54_011113</name>
</gene>
<comment type="caution">
    <text evidence="2">The sequence shown here is derived from an EMBL/GenBank/DDBJ whole genome shotgun (WGS) entry which is preliminary data.</text>
</comment>
<dbReference type="Pfam" id="PF00646">
    <property type="entry name" value="F-box"/>
    <property type="match status" value="1"/>
</dbReference>
<sequence length="399" mass="45392">MATSIELSSNITDLPCEVLADILTRLSLKHVHKLKTVSKQWLTNISSPHFKRLYNMKSMTRPRALVIEESDKTYSASGLGPTSRIITISTMDLIADDNKNIQKEVSFKIVGREYSFRVSSNLIIFQHKVCNPTTREIINLPIDSSYPSFCFDVGYIPSTNTYKIVHLFGTKLGPNYQYNYGREVLEIGFETLTLRDGGPISTSWQSLPHKECFSSLDDATCVDGVIYWLVRTGDKKEEHIISMEAENEEFLTIGCPKEDDHKLFGQGQLADLNGQLCLAYHSKELSRMGLFLLKDPKNQTWVKEYNINLSSGMGNWVRIVGYVPLDGNNGDILINGTTPFRYNVREKRGRKMQKSNVNYTRLYYERCFTLESSSSLPLPIVESLRVRNLPPKTSKCEIL</sequence>
<evidence type="ECO:0000259" key="1">
    <source>
        <dbReference type="PROSITE" id="PS50181"/>
    </source>
</evidence>
<reference evidence="2 3" key="1">
    <citation type="journal article" date="2021" name="BMC Genomics">
        <title>Datura genome reveals duplications of psychoactive alkaloid biosynthetic genes and high mutation rate following tissue culture.</title>
        <authorList>
            <person name="Rajewski A."/>
            <person name="Carter-House D."/>
            <person name="Stajich J."/>
            <person name="Litt A."/>
        </authorList>
    </citation>
    <scope>NUCLEOTIDE SEQUENCE [LARGE SCALE GENOMIC DNA]</scope>
    <source>
        <strain evidence="2">AR-01</strain>
    </source>
</reference>
<proteinExistence type="predicted"/>
<dbReference type="PANTHER" id="PTHR31111:SF87">
    <property type="entry name" value="F-BOX DOMAIN-CONTAINING PROTEIN"/>
    <property type="match status" value="1"/>
</dbReference>
<dbReference type="InterPro" id="IPR017451">
    <property type="entry name" value="F-box-assoc_interact_dom"/>
</dbReference>
<dbReference type="PANTHER" id="PTHR31111">
    <property type="entry name" value="BNAA05G37150D PROTEIN-RELATED"/>
    <property type="match status" value="1"/>
</dbReference>
<dbReference type="NCBIfam" id="TIGR01640">
    <property type="entry name" value="F_box_assoc_1"/>
    <property type="match status" value="1"/>
</dbReference>